<dbReference type="Pfam" id="PF14076">
    <property type="entry name" value="DUF4258"/>
    <property type="match status" value="1"/>
</dbReference>
<organism evidence="1">
    <name type="scientific">uncultured Desulfobacterium sp</name>
    <dbReference type="NCBI Taxonomy" id="201089"/>
    <lineage>
        <taxon>Bacteria</taxon>
        <taxon>Pseudomonadati</taxon>
        <taxon>Thermodesulfobacteriota</taxon>
        <taxon>Desulfobacteria</taxon>
        <taxon>Desulfobacterales</taxon>
        <taxon>Desulfobacteriaceae</taxon>
        <taxon>Desulfobacterium</taxon>
        <taxon>environmental samples</taxon>
    </lineage>
</organism>
<dbReference type="EMBL" id="FR695873">
    <property type="protein sequence ID" value="CBX29970.1"/>
    <property type="molecule type" value="Genomic_DNA"/>
</dbReference>
<dbReference type="EMBL" id="FR695872">
    <property type="protein sequence ID" value="CBX29363.1"/>
    <property type="molecule type" value="Genomic_DNA"/>
</dbReference>
<evidence type="ECO:0000313" key="1">
    <source>
        <dbReference type="EMBL" id="CBX29363.1"/>
    </source>
</evidence>
<evidence type="ECO:0008006" key="3">
    <source>
        <dbReference type="Google" id="ProtNLM"/>
    </source>
</evidence>
<proteinExistence type="predicted"/>
<sequence>MIIDEIKEKVRHNKYEYTIHAEIERKADDLTFYQIEEAILAGEILEQYPDEGRGKSCLLIGFSGNIPIHIVCGKRGDKITVITVYVPKPPKFIDPWTRSRNYAK</sequence>
<dbReference type="AlphaFoldDB" id="E1YFL9"/>
<evidence type="ECO:0000313" key="2">
    <source>
        <dbReference type="EMBL" id="CBX29970.1"/>
    </source>
</evidence>
<reference evidence="1" key="1">
    <citation type="journal article" date="2011" name="Environ. Microbiol.">
        <title>Genomic insights into the metabolic potential of the polycyclic aromatic hydrocarbon degrading sulfate-reducing Deltaproteobacterium N47.</title>
        <authorList>
            <person name="Bergmann F."/>
            <person name="Selesi D."/>
            <person name="Weinmaier T."/>
            <person name="Tischler P."/>
            <person name="Rattei T."/>
            <person name="Meckenstock R.U."/>
        </authorList>
    </citation>
    <scope>NUCLEOTIDE SEQUENCE</scope>
</reference>
<dbReference type="InterPro" id="IPR025354">
    <property type="entry name" value="DUF4258"/>
</dbReference>
<gene>
    <name evidence="2" type="ORF">N47_F16650</name>
    <name evidence="1" type="ORF">N47_J03440</name>
</gene>
<protein>
    <recommendedName>
        <fullName evidence="3">DUF4258 domain-containing protein</fullName>
    </recommendedName>
</protein>
<name>E1YFL9_9BACT</name>
<accession>E1YFL9</accession>